<proteinExistence type="predicted"/>
<feature type="domain" description="HTH luxR-type" evidence="1">
    <location>
        <begin position="307"/>
        <end position="364"/>
    </location>
</feature>
<accession>A0ABS5F582</accession>
<dbReference type="InterPro" id="IPR016032">
    <property type="entry name" value="Sig_transdc_resp-reg_C-effctor"/>
</dbReference>
<evidence type="ECO:0000313" key="2">
    <source>
        <dbReference type="EMBL" id="MBR0667661.1"/>
    </source>
</evidence>
<evidence type="ECO:0000259" key="1">
    <source>
        <dbReference type="SMART" id="SM00421"/>
    </source>
</evidence>
<comment type="caution">
    <text evidence="2">The sequence shown here is derived from an EMBL/GenBank/DDBJ whole genome shotgun (WGS) entry which is preliminary data.</text>
</comment>
<dbReference type="SMART" id="SM00421">
    <property type="entry name" value="HTH_LUXR"/>
    <property type="match status" value="1"/>
</dbReference>
<sequence length="371" mass="39180">MTAAAHIVRPDVIESIYEAAVDGGTWDIALERLMALTGGVQGMAIWYEAQSHAVIGKSGTFDEALVATCMAEYHVNPWTEPMADVAPGHVVVLDEHVPFEALRKTGFYADILHPLDMAHGAALVLATEDDGRFSLGVGRHMRAGPFGPAQTDIMQAYGAHAARATALARRFDGLAQIRRAELAALDVIGTATIIVDEEGSVLLANRAASALESQGIIGLAKVPECTDRAAATRFRTSVMVAARGVAPPPVSFRDAMGMPLVLMAAPLGVTVADRLSGAGARGRAAAALFVFTAAPGPGPSMPMLQALFGLTPAEARVAAEIALGDGEREAARRLGIGLNSLKTHRQRIFLKIGVTRRSELVRLLARLPFDR</sequence>
<evidence type="ECO:0000313" key="3">
    <source>
        <dbReference type="Proteomes" id="UP001196870"/>
    </source>
</evidence>
<dbReference type="SUPFAM" id="SSF46894">
    <property type="entry name" value="C-terminal effector domain of the bipartite response regulators"/>
    <property type="match status" value="1"/>
</dbReference>
<dbReference type="Gene3D" id="1.10.10.10">
    <property type="entry name" value="Winged helix-like DNA-binding domain superfamily/Winged helix DNA-binding domain"/>
    <property type="match status" value="1"/>
</dbReference>
<gene>
    <name evidence="2" type="ORF">GXW71_25120</name>
</gene>
<protein>
    <submittedName>
        <fullName evidence="2">Helix-turn-helix transcriptional regulator</fullName>
    </submittedName>
</protein>
<dbReference type="InterPro" id="IPR000792">
    <property type="entry name" value="Tscrpt_reg_LuxR_C"/>
</dbReference>
<dbReference type="Pfam" id="PF00196">
    <property type="entry name" value="GerE"/>
    <property type="match status" value="1"/>
</dbReference>
<reference evidence="3" key="1">
    <citation type="journal article" date="2021" name="Syst. Appl. Microbiol.">
        <title>Roseomonas hellenica sp. nov., isolated from roots of wild-growing Alkanna tinctoria.</title>
        <authorList>
            <person name="Rat A."/>
            <person name="Naranjo H.D."/>
            <person name="Lebbe L."/>
            <person name="Cnockaert M."/>
            <person name="Krigas N."/>
            <person name="Grigoriadou K."/>
            <person name="Maloupa E."/>
            <person name="Willems A."/>
        </authorList>
    </citation>
    <scope>NUCLEOTIDE SEQUENCE [LARGE SCALE GENOMIC DNA]</scope>
    <source>
        <strain evidence="3">LMG 31523</strain>
    </source>
</reference>
<dbReference type="InterPro" id="IPR036388">
    <property type="entry name" value="WH-like_DNA-bd_sf"/>
</dbReference>
<dbReference type="Proteomes" id="UP001196870">
    <property type="component" value="Unassembled WGS sequence"/>
</dbReference>
<dbReference type="RefSeq" id="WP_211855439.1">
    <property type="nucleotide sequence ID" value="NZ_JAAGBB010000038.1"/>
</dbReference>
<keyword evidence="3" id="KW-1185">Reference proteome</keyword>
<dbReference type="EMBL" id="JAAGBB010000038">
    <property type="protein sequence ID" value="MBR0667661.1"/>
    <property type="molecule type" value="Genomic_DNA"/>
</dbReference>
<name>A0ABS5F582_9PROT</name>
<organism evidence="2 3">
    <name type="scientific">Plastoroseomonas hellenica</name>
    <dbReference type="NCBI Taxonomy" id="2687306"/>
    <lineage>
        <taxon>Bacteria</taxon>
        <taxon>Pseudomonadati</taxon>
        <taxon>Pseudomonadota</taxon>
        <taxon>Alphaproteobacteria</taxon>
        <taxon>Acetobacterales</taxon>
        <taxon>Acetobacteraceae</taxon>
        <taxon>Plastoroseomonas</taxon>
    </lineage>
</organism>